<comment type="cofactor">
    <cofactor evidence="10">
        <name>Mn(2+)</name>
        <dbReference type="ChEBI" id="CHEBI:29035"/>
    </cofactor>
    <text evidence="10">Binds 1 Mn(2+) ion per subunit.</text>
</comment>
<evidence type="ECO:0000313" key="12">
    <source>
        <dbReference type="Proteomes" id="UP000317624"/>
    </source>
</evidence>
<comment type="subcellular location">
    <subcellularLocation>
        <location evidence="10">Cytoplasm</location>
    </subcellularLocation>
</comment>
<feature type="binding site" evidence="10">
    <location>
        <position position="324"/>
    </location>
    <ligand>
        <name>substrate</name>
    </ligand>
</feature>
<comment type="pathway">
    <text evidence="1 10">Carbohydrate biosynthesis; gluconeogenesis.</text>
</comment>
<dbReference type="NCBIfam" id="TIGR00224">
    <property type="entry name" value="pckA"/>
    <property type="match status" value="1"/>
</dbReference>
<dbReference type="GO" id="GO:0046872">
    <property type="term" value="F:metal ion binding"/>
    <property type="evidence" value="ECO:0007669"/>
    <property type="project" value="UniProtKB-KW"/>
</dbReference>
<gene>
    <name evidence="10 11" type="primary">pckA</name>
    <name evidence="11" type="ORF">FNT36_01795</name>
</gene>
<keyword evidence="5 10" id="KW-0547">Nucleotide-binding</keyword>
<dbReference type="SUPFAM" id="SSF68923">
    <property type="entry name" value="PEP carboxykinase N-terminal domain"/>
    <property type="match status" value="1"/>
</dbReference>
<evidence type="ECO:0000256" key="3">
    <source>
        <dbReference type="ARBA" id="ARBA00012363"/>
    </source>
</evidence>
<evidence type="ECO:0000256" key="5">
    <source>
        <dbReference type="ARBA" id="ARBA00022741"/>
    </source>
</evidence>
<dbReference type="Proteomes" id="UP000317624">
    <property type="component" value="Unassembled WGS sequence"/>
</dbReference>
<feature type="binding site" evidence="10">
    <location>
        <position position="200"/>
    </location>
    <ligand>
        <name>substrate</name>
    </ligand>
</feature>
<feature type="binding site" evidence="10">
    <location>
        <position position="257"/>
    </location>
    <ligand>
        <name>Mn(2+)</name>
        <dbReference type="ChEBI" id="CHEBI:29035"/>
    </ligand>
</feature>
<dbReference type="GO" id="GO:0005524">
    <property type="term" value="F:ATP binding"/>
    <property type="evidence" value="ECO:0007669"/>
    <property type="project" value="UniProtKB-UniRule"/>
</dbReference>
<dbReference type="NCBIfam" id="NF006821">
    <property type="entry name" value="PRK09344.1-3"/>
    <property type="match status" value="1"/>
</dbReference>
<comment type="function">
    <text evidence="10">Involved in the gluconeogenesis. Catalyzes the conversion of oxaloacetate (OAA) to phosphoenolpyruvate (PEP) through direct phosphoryl transfer between the nucleoside triphosphate and OAA.</text>
</comment>
<keyword evidence="6 10" id="KW-0210">Decarboxylase</keyword>
<reference evidence="11 12" key="1">
    <citation type="submission" date="2019-07" db="EMBL/GenBank/DDBJ databases">
        <title>Hymenobacter sp. straun FUR1 Genome sequencing and assembly.</title>
        <authorList>
            <person name="Chhetri G."/>
        </authorList>
    </citation>
    <scope>NUCLEOTIDE SEQUENCE [LARGE SCALE GENOMIC DNA]</scope>
    <source>
        <strain evidence="11 12">Fur1</strain>
    </source>
</reference>
<dbReference type="PIRSF" id="PIRSF006294">
    <property type="entry name" value="PEP_crbxkin"/>
    <property type="match status" value="1"/>
</dbReference>
<feature type="binding site" evidence="10">
    <location>
        <position position="59"/>
    </location>
    <ligand>
        <name>substrate</name>
    </ligand>
</feature>
<dbReference type="OrthoDB" id="9806325at2"/>
<dbReference type="AlphaFoldDB" id="A0A558C215"/>
<protein>
    <recommendedName>
        <fullName evidence="3 10">Phosphoenolpyruvate carboxykinase (ATP)</fullName>
        <shortName evidence="10">PCK</shortName>
        <shortName evidence="10">PEP carboxykinase</shortName>
        <shortName evidence="10">PEPCK</shortName>
        <ecNumber evidence="3 10">4.1.1.49</ecNumber>
    </recommendedName>
</protein>
<evidence type="ECO:0000256" key="4">
    <source>
        <dbReference type="ARBA" id="ARBA00022432"/>
    </source>
</evidence>
<dbReference type="InterPro" id="IPR001272">
    <property type="entry name" value="PEP_carboxykinase_ATP"/>
</dbReference>
<accession>A0A558C215</accession>
<evidence type="ECO:0000256" key="2">
    <source>
        <dbReference type="ARBA" id="ARBA00006052"/>
    </source>
</evidence>
<dbReference type="CDD" id="cd00484">
    <property type="entry name" value="PEPCK_ATP"/>
    <property type="match status" value="1"/>
</dbReference>
<dbReference type="EMBL" id="VMRJ01000001">
    <property type="protein sequence ID" value="TVT42850.1"/>
    <property type="molecule type" value="Genomic_DNA"/>
</dbReference>
<evidence type="ECO:0000313" key="11">
    <source>
        <dbReference type="EMBL" id="TVT42850.1"/>
    </source>
</evidence>
<dbReference type="InterPro" id="IPR008210">
    <property type="entry name" value="PEP_carboxykinase_N"/>
</dbReference>
<dbReference type="InterPro" id="IPR013035">
    <property type="entry name" value="PEP_carboxykinase_C"/>
</dbReference>
<dbReference type="PANTHER" id="PTHR30031">
    <property type="entry name" value="PHOSPHOENOLPYRUVATE CARBOXYKINASE ATP"/>
    <property type="match status" value="1"/>
</dbReference>
<keyword evidence="12" id="KW-1185">Reference proteome</keyword>
<dbReference type="PANTHER" id="PTHR30031:SF0">
    <property type="entry name" value="PHOSPHOENOLPYRUVATE CARBOXYKINASE (ATP)"/>
    <property type="match status" value="1"/>
</dbReference>
<comment type="caution">
    <text evidence="10">Lacks conserved residue(s) required for the propagation of feature annotation.</text>
</comment>
<proteinExistence type="inferred from homology"/>
<keyword evidence="10" id="KW-0963">Cytoplasm</keyword>
<keyword evidence="10" id="KW-0479">Metal-binding</keyword>
<dbReference type="SUPFAM" id="SSF53795">
    <property type="entry name" value="PEP carboxykinase-like"/>
    <property type="match status" value="1"/>
</dbReference>
<dbReference type="Gene3D" id="3.40.449.10">
    <property type="entry name" value="Phosphoenolpyruvate Carboxykinase, domain 1"/>
    <property type="match status" value="1"/>
</dbReference>
<feature type="binding site" evidence="10">
    <location>
        <position position="324"/>
    </location>
    <ligand>
        <name>ATP</name>
        <dbReference type="ChEBI" id="CHEBI:30616"/>
    </ligand>
</feature>
<comment type="similarity">
    <text evidence="2 10">Belongs to the phosphoenolpyruvate carboxykinase (ATP) family.</text>
</comment>
<feature type="binding site" evidence="10">
    <location>
        <position position="220"/>
    </location>
    <ligand>
        <name>ATP</name>
        <dbReference type="ChEBI" id="CHEBI:30616"/>
    </ligand>
</feature>
<feature type="binding site" evidence="10">
    <location>
        <position position="200"/>
    </location>
    <ligand>
        <name>Mn(2+)</name>
        <dbReference type="ChEBI" id="CHEBI:29035"/>
    </ligand>
</feature>
<feature type="binding site" evidence="10">
    <location>
        <begin position="236"/>
        <end position="244"/>
    </location>
    <ligand>
        <name>ATP</name>
        <dbReference type="ChEBI" id="CHEBI:30616"/>
    </ligand>
</feature>
<keyword evidence="11" id="KW-0808">Transferase</keyword>
<sequence>MSATANILSRLQPVGFRRLAHAHLNLPPAALVEAAVCRKEGVLTDTGALMADTGQFTGRSPKDRFIVRDEKTADSVWWGDINIPFEAAKFDQLHQKMVAYLEDKELYVREGYAGAHPASQLKLRIVNELAWHNLFCYNMFLRPEEGADTSWAADFSIICAPSFEADPAVDGTRQKNFAILNFTKKLILIGGTGYAGEMKKGIFGVLNYLLPHEQDTLPMHCSANIGSHGDAAVFFGLSGTGKTTLSTDPNRHLVGDDEHGWLPGEGGIFNFEGGCYAKVIDLGAEKEPEIWNAIKFGSIVENTRFVPGTRTVDYANKSVTENTRTAYPIDYIPNIAVPSIGPVPTNIFFLTADATGVLPPLSKLDKSHAMYHFLSGYTAKVAGTEMGILEPQATFSACFGAVFLPLHPTRYAEMLGQKMDDHPVNVWLVNTGWSGGGYGVGSRMKLSYTRALITAALTGQLDDVKFRPHPVFGVQVPGAVPGIPTELLDPRRTWADKNAYDKAANQLATKFITNFEKYAAAANEEILAGAPVVAPVAEVQVEAPVLVAA</sequence>
<keyword evidence="7 10" id="KW-0067">ATP-binding</keyword>
<evidence type="ECO:0000256" key="10">
    <source>
        <dbReference type="HAMAP-Rule" id="MF_00453"/>
    </source>
</evidence>
<keyword evidence="4 10" id="KW-0312">Gluconeogenesis</keyword>
<feature type="binding site" evidence="10">
    <location>
        <position position="220"/>
    </location>
    <ligand>
        <name>Mn(2+)</name>
        <dbReference type="ChEBI" id="CHEBI:29035"/>
    </ligand>
</feature>
<feature type="binding site" evidence="10">
    <location>
        <position position="287"/>
    </location>
    <ligand>
        <name>ATP</name>
        <dbReference type="ChEBI" id="CHEBI:30616"/>
    </ligand>
</feature>
<evidence type="ECO:0000256" key="6">
    <source>
        <dbReference type="ARBA" id="ARBA00022793"/>
    </source>
</evidence>
<dbReference type="Gene3D" id="2.170.8.10">
    <property type="entry name" value="Phosphoenolpyruvate Carboxykinase, domain 2"/>
    <property type="match status" value="1"/>
</dbReference>
<dbReference type="HAMAP" id="MF_00453">
    <property type="entry name" value="PEPCK_ATP"/>
    <property type="match status" value="1"/>
</dbReference>
<evidence type="ECO:0000256" key="7">
    <source>
        <dbReference type="ARBA" id="ARBA00022840"/>
    </source>
</evidence>
<keyword evidence="11" id="KW-0418">Kinase</keyword>
<keyword evidence="11" id="KW-0670">Pyruvate</keyword>
<evidence type="ECO:0000256" key="8">
    <source>
        <dbReference type="ARBA" id="ARBA00023239"/>
    </source>
</evidence>
<feature type="binding site" evidence="10">
    <location>
        <position position="194"/>
    </location>
    <ligand>
        <name>substrate</name>
    </ligand>
</feature>
<comment type="catalytic activity">
    <reaction evidence="9 10">
        <text>oxaloacetate + ATP = phosphoenolpyruvate + ADP + CO2</text>
        <dbReference type="Rhea" id="RHEA:18617"/>
        <dbReference type="ChEBI" id="CHEBI:16452"/>
        <dbReference type="ChEBI" id="CHEBI:16526"/>
        <dbReference type="ChEBI" id="CHEBI:30616"/>
        <dbReference type="ChEBI" id="CHEBI:58702"/>
        <dbReference type="ChEBI" id="CHEBI:456216"/>
        <dbReference type="EC" id="4.1.1.49"/>
    </reaction>
</comment>
<feature type="binding site" evidence="10">
    <location>
        <position position="449"/>
    </location>
    <ligand>
        <name>ATP</name>
        <dbReference type="ChEBI" id="CHEBI:30616"/>
    </ligand>
</feature>
<dbReference type="GO" id="GO:0005829">
    <property type="term" value="C:cytosol"/>
    <property type="evidence" value="ECO:0007669"/>
    <property type="project" value="TreeGrafter"/>
</dbReference>
<evidence type="ECO:0000256" key="9">
    <source>
        <dbReference type="ARBA" id="ARBA00047371"/>
    </source>
</evidence>
<keyword evidence="8 10" id="KW-0456">Lyase</keyword>
<dbReference type="GO" id="GO:0006094">
    <property type="term" value="P:gluconeogenesis"/>
    <property type="evidence" value="ECO:0007669"/>
    <property type="project" value="UniProtKB-UniRule"/>
</dbReference>
<comment type="caution">
    <text evidence="11">The sequence shown here is derived from an EMBL/GenBank/DDBJ whole genome shotgun (WGS) entry which is preliminary data.</text>
</comment>
<evidence type="ECO:0000256" key="1">
    <source>
        <dbReference type="ARBA" id="ARBA00004742"/>
    </source>
</evidence>
<dbReference type="Gene3D" id="3.90.228.20">
    <property type="match status" value="1"/>
</dbReference>
<dbReference type="RefSeq" id="WP_144843476.1">
    <property type="nucleotide sequence ID" value="NZ_VMRJ01000001.1"/>
</dbReference>
<keyword evidence="10" id="KW-0464">Manganese</keyword>
<name>A0A558C215_9BACT</name>
<dbReference type="UniPathway" id="UPA00138"/>
<feature type="binding site" evidence="10">
    <location>
        <position position="200"/>
    </location>
    <ligand>
        <name>ATP</name>
        <dbReference type="ChEBI" id="CHEBI:30616"/>
    </ligand>
</feature>
<dbReference type="EC" id="4.1.1.49" evidence="3 10"/>
<dbReference type="GO" id="GO:0004612">
    <property type="term" value="F:phosphoenolpyruvate carboxykinase (ATP) activity"/>
    <property type="evidence" value="ECO:0007669"/>
    <property type="project" value="UniProtKB-UniRule"/>
</dbReference>
<dbReference type="GO" id="GO:0016301">
    <property type="term" value="F:kinase activity"/>
    <property type="evidence" value="ECO:0007669"/>
    <property type="project" value="UniProtKB-KW"/>
</dbReference>
<dbReference type="NCBIfam" id="NF006820">
    <property type="entry name" value="PRK09344.1-2"/>
    <property type="match status" value="1"/>
</dbReference>
<organism evidence="11 12">
    <name type="scientific">Hymenobacter setariae</name>
    <dbReference type="NCBI Taxonomy" id="2594794"/>
    <lineage>
        <taxon>Bacteria</taxon>
        <taxon>Pseudomonadati</taxon>
        <taxon>Bacteroidota</taxon>
        <taxon>Cytophagia</taxon>
        <taxon>Cytophagales</taxon>
        <taxon>Hymenobacteraceae</taxon>
        <taxon>Hymenobacter</taxon>
    </lineage>
</organism>
<dbReference type="Pfam" id="PF01293">
    <property type="entry name" value="PEPCK_ATP"/>
    <property type="match status" value="1"/>
</dbReference>